<gene>
    <name evidence="1" type="ORF">BU26DRAFT_587338</name>
</gene>
<protein>
    <submittedName>
        <fullName evidence="1">Uncharacterized protein</fullName>
    </submittedName>
</protein>
<evidence type="ECO:0000313" key="2">
    <source>
        <dbReference type="Proteomes" id="UP000800094"/>
    </source>
</evidence>
<dbReference type="AlphaFoldDB" id="A0A6A6HQT0"/>
<name>A0A6A6HQT0_9PLEO</name>
<dbReference type="EMBL" id="ML987217">
    <property type="protein sequence ID" value="KAF2240476.1"/>
    <property type="molecule type" value="Genomic_DNA"/>
</dbReference>
<dbReference type="RefSeq" id="XP_033675480.1">
    <property type="nucleotide sequence ID" value="XM_033834682.1"/>
</dbReference>
<sequence length="207" mass="23830">RANRENIKSGLPIWGRLVLQQYRRAFDDRGAAVLHVGWNMKTRELPAPEQYQDRFEDKEQQRVQKNNAFKFTAAINADLRRAKNPTIVAVGWDGCTCNTKLIQEWLPSVPEFQWIVRIPNLKYNANPDYLENREGAWWTSFGSASLASSLSDVQRSPNLTQVIRIWEQIQNSKDLRPNEHALHTGRNAVDLNEIVSEVETKDKAEST</sequence>
<accession>A0A6A6HQT0</accession>
<dbReference type="Proteomes" id="UP000800094">
    <property type="component" value="Unassembled WGS sequence"/>
</dbReference>
<keyword evidence="2" id="KW-1185">Reference proteome</keyword>
<dbReference type="OrthoDB" id="3693282at2759"/>
<feature type="non-terminal residue" evidence="1">
    <location>
        <position position="1"/>
    </location>
</feature>
<reference evidence="1" key="1">
    <citation type="journal article" date="2020" name="Stud. Mycol.">
        <title>101 Dothideomycetes genomes: a test case for predicting lifestyles and emergence of pathogens.</title>
        <authorList>
            <person name="Haridas S."/>
            <person name="Albert R."/>
            <person name="Binder M."/>
            <person name="Bloem J."/>
            <person name="Labutti K."/>
            <person name="Salamov A."/>
            <person name="Andreopoulos B."/>
            <person name="Baker S."/>
            <person name="Barry K."/>
            <person name="Bills G."/>
            <person name="Bluhm B."/>
            <person name="Cannon C."/>
            <person name="Castanera R."/>
            <person name="Culley D."/>
            <person name="Daum C."/>
            <person name="Ezra D."/>
            <person name="Gonzalez J."/>
            <person name="Henrissat B."/>
            <person name="Kuo A."/>
            <person name="Liang C."/>
            <person name="Lipzen A."/>
            <person name="Lutzoni F."/>
            <person name="Magnuson J."/>
            <person name="Mondo S."/>
            <person name="Nolan M."/>
            <person name="Ohm R."/>
            <person name="Pangilinan J."/>
            <person name="Park H.-J."/>
            <person name="Ramirez L."/>
            <person name="Alfaro M."/>
            <person name="Sun H."/>
            <person name="Tritt A."/>
            <person name="Yoshinaga Y."/>
            <person name="Zwiers L.-H."/>
            <person name="Turgeon B."/>
            <person name="Goodwin S."/>
            <person name="Spatafora J."/>
            <person name="Crous P."/>
            <person name="Grigoriev I."/>
        </authorList>
    </citation>
    <scope>NUCLEOTIDE SEQUENCE</scope>
    <source>
        <strain evidence="1">CBS 122368</strain>
    </source>
</reference>
<evidence type="ECO:0000313" key="1">
    <source>
        <dbReference type="EMBL" id="KAF2240476.1"/>
    </source>
</evidence>
<organism evidence="1 2">
    <name type="scientific">Trematosphaeria pertusa</name>
    <dbReference type="NCBI Taxonomy" id="390896"/>
    <lineage>
        <taxon>Eukaryota</taxon>
        <taxon>Fungi</taxon>
        <taxon>Dikarya</taxon>
        <taxon>Ascomycota</taxon>
        <taxon>Pezizomycotina</taxon>
        <taxon>Dothideomycetes</taxon>
        <taxon>Pleosporomycetidae</taxon>
        <taxon>Pleosporales</taxon>
        <taxon>Massarineae</taxon>
        <taxon>Trematosphaeriaceae</taxon>
        <taxon>Trematosphaeria</taxon>
    </lineage>
</organism>
<dbReference type="GeneID" id="54588012"/>
<proteinExistence type="predicted"/>